<dbReference type="EMBL" id="VLLN01000023">
    <property type="protein sequence ID" value="TWJ17054.1"/>
    <property type="molecule type" value="Genomic_DNA"/>
</dbReference>
<gene>
    <name evidence="3" type="ORF">JN12_03166</name>
</gene>
<dbReference type="OrthoDB" id="5391425at2"/>
<dbReference type="InterPro" id="IPR029467">
    <property type="entry name" value="Cyt_c7-like"/>
</dbReference>
<dbReference type="RefSeq" id="WP_145024512.1">
    <property type="nucleotide sequence ID" value="NZ_VLLN01000023.1"/>
</dbReference>
<dbReference type="Proteomes" id="UP000319449">
    <property type="component" value="Unassembled WGS sequence"/>
</dbReference>
<keyword evidence="4" id="KW-1185">Reference proteome</keyword>
<dbReference type="CDD" id="cd08168">
    <property type="entry name" value="Cytochrom_C3"/>
    <property type="match status" value="1"/>
</dbReference>
<dbReference type="PANTHER" id="PTHR39425:SF1">
    <property type="entry name" value="CYTOCHROME C7-LIKE DOMAIN-CONTAINING PROTEIN"/>
    <property type="match status" value="1"/>
</dbReference>
<comment type="caution">
    <text evidence="3">The sequence shown here is derived from an EMBL/GenBank/DDBJ whole genome shotgun (WGS) entry which is preliminary data.</text>
</comment>
<sequence>MRRSLIFVFLSLLLPTMALAKETKEIEFKFKNANPVVFSHDFHLSKYNNNCRVCHNAIFNLKQHRRYTMAEMEKTKSCGACHTGIKAFSVSDEKECIHCHKGKPKDVTYKVKGAPDATFSHNVHIAKTGGKCRSCHDGKVITGTGKAVTMAQMEKGRTCGACHNGKSAFTVAGNCDRCHKGLKLRDITFKSKGINDAFFSHAVHTAMFKCPDCHTRVFPYKAGARHSSMTDMEKGKSCGTCHNDKDAFTVVGECDKCHKGFRPGQVTFKTDSGLVNFSHEIHLGMYKCADCHTKVFPFKAGVKKNSMGDMEKGKSCGTCHNGKDAFSVSGDCEKCHKM</sequence>
<evidence type="ECO:0000313" key="3">
    <source>
        <dbReference type="EMBL" id="TWJ17054.1"/>
    </source>
</evidence>
<evidence type="ECO:0000313" key="4">
    <source>
        <dbReference type="Proteomes" id="UP000319449"/>
    </source>
</evidence>
<evidence type="ECO:0000256" key="1">
    <source>
        <dbReference type="SAM" id="SignalP"/>
    </source>
</evidence>
<dbReference type="Pfam" id="PF14522">
    <property type="entry name" value="Cytochrome_C7"/>
    <property type="match status" value="4"/>
</dbReference>
<dbReference type="AlphaFoldDB" id="A0A562VGW4"/>
<dbReference type="SUPFAM" id="SSF48695">
    <property type="entry name" value="Multiheme cytochromes"/>
    <property type="match status" value="2"/>
</dbReference>
<feature type="signal peptide" evidence="1">
    <location>
        <begin position="1"/>
        <end position="20"/>
    </location>
</feature>
<feature type="domain" description="Cytochrome c7-like" evidence="2">
    <location>
        <begin position="36"/>
        <end position="101"/>
    </location>
</feature>
<feature type="domain" description="Cytochrome c7-like" evidence="2">
    <location>
        <begin position="275"/>
        <end position="337"/>
    </location>
</feature>
<protein>
    <submittedName>
        <fullName evidence="3">C(7)-type cytochrome triheme protein</fullName>
    </submittedName>
</protein>
<evidence type="ECO:0000259" key="2">
    <source>
        <dbReference type="Pfam" id="PF14522"/>
    </source>
</evidence>
<dbReference type="InterPro" id="IPR036280">
    <property type="entry name" value="Multihaem_cyt_sf"/>
</dbReference>
<dbReference type="NCBIfam" id="TIGR04257">
    <property type="entry name" value="nanowire_3heme"/>
    <property type="match status" value="4"/>
</dbReference>
<reference evidence="3 4" key="1">
    <citation type="submission" date="2019-07" db="EMBL/GenBank/DDBJ databases">
        <title>Genomic Encyclopedia of Archaeal and Bacterial Type Strains, Phase II (KMG-II): from individual species to whole genera.</title>
        <authorList>
            <person name="Goeker M."/>
        </authorList>
    </citation>
    <scope>NUCLEOTIDE SEQUENCE [LARGE SCALE GENOMIC DNA]</scope>
    <source>
        <strain evidence="3 4">ATCC BAA-1139</strain>
    </source>
</reference>
<keyword evidence="1" id="KW-0732">Signal</keyword>
<proteinExistence type="predicted"/>
<name>A0A562VGW4_9BACT</name>
<dbReference type="PANTHER" id="PTHR39425">
    <property type="entry name" value="LIPOPROTEIN CYTOCHROME C"/>
    <property type="match status" value="1"/>
</dbReference>
<accession>A0A562VGW4</accession>
<dbReference type="InterPro" id="IPR026352">
    <property type="entry name" value="Nanowire_3heme"/>
</dbReference>
<feature type="chain" id="PRO_5021747088" evidence="1">
    <location>
        <begin position="21"/>
        <end position="338"/>
    </location>
</feature>
<feature type="domain" description="Cytochrome c7-like" evidence="2">
    <location>
        <begin position="198"/>
        <end position="259"/>
    </location>
</feature>
<dbReference type="Gene3D" id="3.90.10.10">
    <property type="entry name" value="Cytochrome C3"/>
    <property type="match status" value="4"/>
</dbReference>
<organism evidence="3 4">
    <name type="scientific">Geobacter argillaceus</name>
    <dbReference type="NCBI Taxonomy" id="345631"/>
    <lineage>
        <taxon>Bacteria</taxon>
        <taxon>Pseudomonadati</taxon>
        <taxon>Thermodesulfobacteriota</taxon>
        <taxon>Desulfuromonadia</taxon>
        <taxon>Geobacterales</taxon>
        <taxon>Geobacteraceae</taxon>
        <taxon>Geobacter</taxon>
    </lineage>
</organism>
<feature type="domain" description="Cytochrome c7-like" evidence="2">
    <location>
        <begin position="118"/>
        <end position="180"/>
    </location>
</feature>